<keyword evidence="5" id="KW-0501">Molybdenum cofactor biosynthesis</keyword>
<evidence type="ECO:0000313" key="12">
    <source>
        <dbReference type="EMBL" id="EEV88272.1"/>
    </source>
</evidence>
<comment type="caution">
    <text evidence="12">The sequence shown here is derived from an EMBL/GenBank/DDBJ whole genome shotgun (WGS) entry which is preliminary data.</text>
</comment>
<evidence type="ECO:0000256" key="11">
    <source>
        <dbReference type="ARBA" id="ARBA00049878"/>
    </source>
</evidence>
<dbReference type="OrthoDB" id="9803224at2"/>
<dbReference type="InterPro" id="IPR036563">
    <property type="entry name" value="MoaE_sf"/>
</dbReference>
<evidence type="ECO:0000256" key="4">
    <source>
        <dbReference type="ARBA" id="ARBA00013858"/>
    </source>
</evidence>
<dbReference type="EC" id="2.8.1.12" evidence="3"/>
<evidence type="ECO:0000256" key="10">
    <source>
        <dbReference type="ARBA" id="ARBA00032474"/>
    </source>
</evidence>
<dbReference type="PANTHER" id="PTHR23404">
    <property type="entry name" value="MOLYBDOPTERIN SYNTHASE RELATED"/>
    <property type="match status" value="1"/>
</dbReference>
<protein>
    <recommendedName>
        <fullName evidence="4">Molybdopterin synthase catalytic subunit</fullName>
        <ecNumber evidence="3">2.8.1.12</ecNumber>
    </recommendedName>
    <alternativeName>
        <fullName evidence="9">MPT synthase subunit 2</fullName>
    </alternativeName>
    <alternativeName>
        <fullName evidence="7">Molybdenum cofactor biosynthesis protein E</fullName>
    </alternativeName>
    <alternativeName>
        <fullName evidence="8">Molybdopterin-converting factor large subunit</fullName>
    </alternativeName>
    <alternativeName>
        <fullName evidence="10">Molybdopterin-converting factor subunit 2</fullName>
    </alternativeName>
</protein>
<comment type="pathway">
    <text evidence="1">Cofactor biosynthesis; molybdopterin biosynthesis.</text>
</comment>
<comment type="subunit">
    <text evidence="6">Heterotetramer of 2 MoaD subunits and 2 MoaE subunits. Also stable as homodimer. The enzyme changes between these two forms during catalysis.</text>
</comment>
<dbReference type="Proteomes" id="UP000004870">
    <property type="component" value="Unassembled WGS sequence"/>
</dbReference>
<evidence type="ECO:0000256" key="5">
    <source>
        <dbReference type="ARBA" id="ARBA00023150"/>
    </source>
</evidence>
<gene>
    <name evidence="12" type="primary">moaE</name>
    <name evidence="12" type="ORF">HMPREF0198_1579</name>
</gene>
<evidence type="ECO:0000256" key="9">
    <source>
        <dbReference type="ARBA" id="ARBA00030781"/>
    </source>
</evidence>
<keyword evidence="13" id="KW-1185">Reference proteome</keyword>
<evidence type="ECO:0000256" key="3">
    <source>
        <dbReference type="ARBA" id="ARBA00011950"/>
    </source>
</evidence>
<dbReference type="UniPathway" id="UPA00344"/>
<dbReference type="RefSeq" id="WP_004141327.1">
    <property type="nucleotide sequence ID" value="NZ_GG694027.1"/>
</dbReference>
<sequence length="140" mass="15430">MIFHITETPIDTAAARLALCQPQSGGYVSFEGWVRDHHAGKAVSHLIYSAYLGMAEREGTRIISEAKAQFDIDAAACMHRIGALQIGELAVWVGVAAGHRGDAFAACRYIIDRIKETVPIWKDEYYSDGSRAWVLNHHCG</sequence>
<dbReference type="Gene3D" id="3.90.1170.40">
    <property type="entry name" value="Molybdopterin biosynthesis MoaE subunit"/>
    <property type="match status" value="1"/>
</dbReference>
<dbReference type="GO" id="GO:0006777">
    <property type="term" value="P:Mo-molybdopterin cofactor biosynthetic process"/>
    <property type="evidence" value="ECO:0007669"/>
    <property type="project" value="UniProtKB-KW"/>
</dbReference>
<dbReference type="GeneID" id="84790508"/>
<dbReference type="Pfam" id="PF02391">
    <property type="entry name" value="MoaE"/>
    <property type="match status" value="1"/>
</dbReference>
<evidence type="ECO:0000256" key="1">
    <source>
        <dbReference type="ARBA" id="ARBA00005046"/>
    </source>
</evidence>
<reference evidence="12 13" key="1">
    <citation type="submission" date="2009-08" db="EMBL/GenBank/DDBJ databases">
        <authorList>
            <person name="Qin X."/>
            <person name="Bachman B."/>
            <person name="Battles P."/>
            <person name="Bell A."/>
            <person name="Bess C."/>
            <person name="Bickham C."/>
            <person name="Chaboub L."/>
            <person name="Chen D."/>
            <person name="Coyle M."/>
            <person name="Deiros D.R."/>
            <person name="Dinh H."/>
            <person name="Forbes L."/>
            <person name="Fowler G."/>
            <person name="Francisco L."/>
            <person name="Fu Q."/>
            <person name="Gubbala S."/>
            <person name="Hale W."/>
            <person name="Han Y."/>
            <person name="Hemphill L."/>
            <person name="Highlander S.K."/>
            <person name="Hirani K."/>
            <person name="Hogues M."/>
            <person name="Jackson L."/>
            <person name="Jakkamsetti A."/>
            <person name="Javaid M."/>
            <person name="Jiang H."/>
            <person name="Korchina V."/>
            <person name="Kovar C."/>
            <person name="Lara F."/>
            <person name="Lee S."/>
            <person name="Mata R."/>
            <person name="Mathew T."/>
            <person name="Moen C."/>
            <person name="Morales K."/>
            <person name="Munidasa M."/>
            <person name="Nazareth L."/>
            <person name="Ngo R."/>
            <person name="Nguyen L."/>
            <person name="Okwuonu G."/>
            <person name="Ongeri F."/>
            <person name="Patil S."/>
            <person name="Petrosino J."/>
            <person name="Pham C."/>
            <person name="Pham P."/>
            <person name="Pu L.-L."/>
            <person name="Puazo M."/>
            <person name="Raj R."/>
            <person name="Reid J."/>
            <person name="Rouhana J."/>
            <person name="Saada N."/>
            <person name="Shang Y."/>
            <person name="Simmons D."/>
            <person name="Thornton R."/>
            <person name="Warren J."/>
            <person name="Weissenberger G."/>
            <person name="Zhang J."/>
            <person name="Zhang L."/>
            <person name="Zhou C."/>
            <person name="Zhu D."/>
            <person name="Muzny D."/>
            <person name="Worley K."/>
            <person name="Gibbs R."/>
        </authorList>
    </citation>
    <scope>NUCLEOTIDE SEQUENCE [LARGE SCALE GENOMIC DNA]</scope>
    <source>
        <strain evidence="13">ATCC 15826 / DSM 8339 / NCTC 10426 / 6573</strain>
    </source>
</reference>
<comment type="catalytic activity">
    <reaction evidence="11">
        <text>2 [molybdopterin-synthase sulfur-carrier protein]-C-terminal-Gly-aminoethanethioate + cyclic pyranopterin phosphate + H2O = molybdopterin + 2 [molybdopterin-synthase sulfur-carrier protein]-C-terminal Gly-Gly + 2 H(+)</text>
        <dbReference type="Rhea" id="RHEA:26333"/>
        <dbReference type="Rhea" id="RHEA-COMP:12202"/>
        <dbReference type="Rhea" id="RHEA-COMP:19907"/>
        <dbReference type="ChEBI" id="CHEBI:15377"/>
        <dbReference type="ChEBI" id="CHEBI:15378"/>
        <dbReference type="ChEBI" id="CHEBI:58698"/>
        <dbReference type="ChEBI" id="CHEBI:59648"/>
        <dbReference type="ChEBI" id="CHEBI:90778"/>
        <dbReference type="ChEBI" id="CHEBI:232372"/>
        <dbReference type="EC" id="2.8.1.12"/>
    </reaction>
</comment>
<dbReference type="CDD" id="cd00756">
    <property type="entry name" value="MoaE"/>
    <property type="match status" value="1"/>
</dbReference>
<dbReference type="EMBL" id="ACKY01000095">
    <property type="protein sequence ID" value="EEV88272.1"/>
    <property type="molecule type" value="Genomic_DNA"/>
</dbReference>
<comment type="similarity">
    <text evidence="2">Belongs to the MoaE family.</text>
</comment>
<evidence type="ECO:0000256" key="6">
    <source>
        <dbReference type="ARBA" id="ARBA00026066"/>
    </source>
</evidence>
<evidence type="ECO:0000256" key="2">
    <source>
        <dbReference type="ARBA" id="ARBA00005426"/>
    </source>
</evidence>
<dbReference type="HOGENOM" id="CLU_089568_1_2_6"/>
<evidence type="ECO:0000256" key="8">
    <source>
        <dbReference type="ARBA" id="ARBA00030407"/>
    </source>
</evidence>
<dbReference type="AlphaFoldDB" id="C8NAQ1"/>
<proteinExistence type="inferred from homology"/>
<evidence type="ECO:0000313" key="13">
    <source>
        <dbReference type="Proteomes" id="UP000004870"/>
    </source>
</evidence>
<dbReference type="GO" id="GO:0030366">
    <property type="term" value="F:molybdopterin synthase activity"/>
    <property type="evidence" value="ECO:0007669"/>
    <property type="project" value="UniProtKB-EC"/>
</dbReference>
<organism evidence="12 13">
    <name type="scientific">Cardiobacterium hominis (strain ATCC 15826 / DSM 8339 / NCTC 10426 / 6573)</name>
    <dbReference type="NCBI Taxonomy" id="638300"/>
    <lineage>
        <taxon>Bacteria</taxon>
        <taxon>Pseudomonadati</taxon>
        <taxon>Pseudomonadota</taxon>
        <taxon>Gammaproteobacteria</taxon>
        <taxon>Cardiobacteriales</taxon>
        <taxon>Cardiobacteriaceae</taxon>
        <taxon>Cardiobacterium</taxon>
    </lineage>
</organism>
<dbReference type="InterPro" id="IPR003448">
    <property type="entry name" value="Mopterin_biosynth_MoaE"/>
</dbReference>
<accession>C8NAQ1</accession>
<evidence type="ECO:0000256" key="7">
    <source>
        <dbReference type="ARBA" id="ARBA00029745"/>
    </source>
</evidence>
<name>C8NAQ1_CARH6</name>
<dbReference type="SUPFAM" id="SSF54690">
    <property type="entry name" value="Molybdopterin synthase subunit MoaE"/>
    <property type="match status" value="1"/>
</dbReference>